<dbReference type="RefSeq" id="WP_036719306.1">
    <property type="nucleotide sequence ID" value="NZ_JRKS01000024.1"/>
</dbReference>
<organism evidence="2 3">
    <name type="scientific">Paracoccus sphaerophysae</name>
    <dbReference type="NCBI Taxonomy" id="690417"/>
    <lineage>
        <taxon>Bacteria</taxon>
        <taxon>Pseudomonadati</taxon>
        <taxon>Pseudomonadota</taxon>
        <taxon>Alphaproteobacteria</taxon>
        <taxon>Rhodobacterales</taxon>
        <taxon>Paracoccaceae</taxon>
        <taxon>Paracoccus</taxon>
    </lineage>
</organism>
<reference evidence="2 3" key="2">
    <citation type="submission" date="2014-10" db="EMBL/GenBank/DDBJ databases">
        <title>Paracoccus sanguinis sp. nov., isolated from clinical specimens of New York State patients.</title>
        <authorList>
            <person name="Mingle L.A."/>
            <person name="Cole J.A."/>
            <person name="Lapierre P."/>
            <person name="Musser K.A."/>
        </authorList>
    </citation>
    <scope>NUCLEOTIDE SEQUENCE [LARGE SCALE GENOMIC DNA]</scope>
    <source>
        <strain evidence="2 3">HAMBI 3106</strain>
    </source>
</reference>
<evidence type="ECO:0000313" key="2">
    <source>
        <dbReference type="EMBL" id="KGJ07230.1"/>
    </source>
</evidence>
<feature type="domain" description="Glyoxalase-like" evidence="1">
    <location>
        <begin position="3"/>
        <end position="164"/>
    </location>
</feature>
<dbReference type="InterPro" id="IPR029068">
    <property type="entry name" value="Glyas_Bleomycin-R_OHBP_Dase"/>
</dbReference>
<comment type="caution">
    <text evidence="2">The sequence shown here is derived from an EMBL/GenBank/DDBJ whole genome shotgun (WGS) entry which is preliminary data.</text>
</comment>
<evidence type="ECO:0000259" key="1">
    <source>
        <dbReference type="Pfam" id="PF13468"/>
    </source>
</evidence>
<dbReference type="EMBL" id="JRKS01000024">
    <property type="protein sequence ID" value="KGJ07230.1"/>
    <property type="molecule type" value="Genomic_DNA"/>
</dbReference>
<dbReference type="Proteomes" id="UP000029917">
    <property type="component" value="Unassembled WGS sequence"/>
</dbReference>
<dbReference type="SUPFAM" id="SSF54593">
    <property type="entry name" value="Glyoxalase/Bleomycin resistance protein/Dihydroxybiphenyl dioxygenase"/>
    <property type="match status" value="1"/>
</dbReference>
<keyword evidence="3" id="KW-1185">Reference proteome</keyword>
<dbReference type="Pfam" id="PF13468">
    <property type="entry name" value="Glyoxalase_3"/>
    <property type="match status" value="1"/>
</dbReference>
<proteinExistence type="predicted"/>
<name>A0A099F919_9RHOB</name>
<gene>
    <name evidence="2" type="ORF">IC63_09185</name>
</gene>
<dbReference type="Gene3D" id="3.10.180.10">
    <property type="entry name" value="2,3-Dihydroxybiphenyl 1,2-Dioxygenase, domain 1"/>
    <property type="match status" value="1"/>
</dbReference>
<dbReference type="OrthoDB" id="8451710at2"/>
<sequence>MRLDHIAIACRALDEGAAWLRDRLGVSPEGGGRHPLMGTHNRLLSLGPGEYLELIAIDPDAPAPGRPRWFGLDGFSGPPRVAGWVLRAPDGTPAPAGSAWETARRGDLSWRITIADSGRMGGNGVVPALIDWGAAPHPAERLTDHGLRLGGLQLSGDGAADAARLADDPRITAVSGPEGLSATILTPRGEVVL</sequence>
<protein>
    <recommendedName>
        <fullName evidence="1">Glyoxalase-like domain-containing protein</fullName>
    </recommendedName>
</protein>
<dbReference type="STRING" id="690417.IC63_09185"/>
<dbReference type="AlphaFoldDB" id="A0A099F919"/>
<accession>A0A099F919</accession>
<evidence type="ECO:0000313" key="3">
    <source>
        <dbReference type="Proteomes" id="UP000029917"/>
    </source>
</evidence>
<dbReference type="InterPro" id="IPR025870">
    <property type="entry name" value="Glyoxalase-like_dom"/>
</dbReference>
<reference evidence="2 3" key="1">
    <citation type="submission" date="2014-09" db="EMBL/GenBank/DDBJ databases">
        <authorList>
            <person name="McGinnis J.M."/>
            <person name="Wolfgang W.J."/>
        </authorList>
    </citation>
    <scope>NUCLEOTIDE SEQUENCE [LARGE SCALE GENOMIC DNA]</scope>
    <source>
        <strain evidence="2 3">HAMBI 3106</strain>
    </source>
</reference>